<dbReference type="InterPro" id="IPR011059">
    <property type="entry name" value="Metal-dep_hydrolase_composite"/>
</dbReference>
<gene>
    <name evidence="2" type="ordered locus">Cyast_2647</name>
</gene>
<dbReference type="NCBIfam" id="TIGR00857">
    <property type="entry name" value="pyrC_multi"/>
    <property type="match status" value="1"/>
</dbReference>
<reference evidence="3" key="1">
    <citation type="journal article" date="2013" name="Proc. Natl. Acad. Sci. U.S.A.">
        <title>Improving the coverage of the cyanobacterial phylum using diversity-driven genome sequencing.</title>
        <authorList>
            <person name="Shih P.M."/>
            <person name="Wu D."/>
            <person name="Latifi A."/>
            <person name="Axen S.D."/>
            <person name="Fewer D.P."/>
            <person name="Talla E."/>
            <person name="Calteau A."/>
            <person name="Cai F."/>
            <person name="Tandeau de Marsac N."/>
            <person name="Rippka R."/>
            <person name="Herdman M."/>
            <person name="Sivonen K."/>
            <person name="Coursin T."/>
            <person name="Laurent T."/>
            <person name="Goodwin L."/>
            <person name="Nolan M."/>
            <person name="Davenport K.W."/>
            <person name="Han C.S."/>
            <person name="Rubin E.M."/>
            <person name="Eisen J.A."/>
            <person name="Woyke T."/>
            <person name="Gugger M."/>
            <person name="Kerfeld C.A."/>
        </authorList>
    </citation>
    <scope>NUCLEOTIDE SEQUENCE [LARGE SCALE GENOMIC DNA]</scope>
    <source>
        <strain evidence="3">ATCC 29140 / PCC 7202</strain>
    </source>
</reference>
<name>K9YQC1_CYASC</name>
<dbReference type="InterPro" id="IPR032466">
    <property type="entry name" value="Metal_Hydrolase"/>
</dbReference>
<evidence type="ECO:0000313" key="2">
    <source>
        <dbReference type="EMBL" id="AFZ48590.1"/>
    </source>
</evidence>
<dbReference type="eggNOG" id="COG0044">
    <property type="taxonomic scope" value="Bacteria"/>
</dbReference>
<dbReference type="InterPro" id="IPR004722">
    <property type="entry name" value="DHOase"/>
</dbReference>
<dbReference type="EMBL" id="CP003940">
    <property type="protein sequence ID" value="AFZ48590.1"/>
    <property type="molecule type" value="Genomic_DNA"/>
</dbReference>
<dbReference type="CDD" id="cd01317">
    <property type="entry name" value="DHOase_IIa"/>
    <property type="match status" value="1"/>
</dbReference>
<dbReference type="PANTHER" id="PTHR43668:SF2">
    <property type="entry name" value="ALLANTOINASE"/>
    <property type="match status" value="1"/>
</dbReference>
<dbReference type="GO" id="GO:0006145">
    <property type="term" value="P:purine nucleobase catabolic process"/>
    <property type="evidence" value="ECO:0007669"/>
    <property type="project" value="TreeGrafter"/>
</dbReference>
<protein>
    <submittedName>
        <fullName evidence="2">Dihydroorotase</fullName>
        <ecNumber evidence="2">3.5.2.3</ecNumber>
    </submittedName>
</protein>
<proteinExistence type="predicted"/>
<dbReference type="HOGENOM" id="CLU_015572_1_0_3"/>
<dbReference type="SUPFAM" id="SSF51338">
    <property type="entry name" value="Composite domain of metallo-dependent hydrolases"/>
    <property type="match status" value="1"/>
</dbReference>
<sequence length="443" mass="48292">MTVKPNSQIYRQVRILDPVRAVDDITDVLLIDGKIDQIGQNLDYDDPSAEVVEGESLILAPALADIYSSSGEPGYEDRETLVSLSEAMRAGGFSRGAILPNTNPVIDNPATCALIESRGRNLPAHFYLWGALTNGLKGDVIAELASLADAGVVGFTDNKPCDNLLLLRRMLEYAHPFDLPVALSPSNLQLRGAGVVRENSTSVRLGLVGCPAISETIAIASIIELVALTRTKVHVMRVSTERGVKLIAQAKEEGLPITASVNWHHLLLNSEAVESYDPNLKLNPPLGAENDRLALVEGIKNGVIDAIAVDHTPYTYEENTVAFSESPPGAIGYELILPLLWDNLVNTRILSALKLWEALSVNPLRCLNQQPISLQTGEKAELILFASQQPWQVTPQSLKSLSSNTYWLNKEIRGKIKIREWAIGKRQEAMGNGQWAMGNGQNN</sequence>
<dbReference type="PATRIC" id="fig|292563.3.peg.2765"/>
<dbReference type="Gene3D" id="2.30.40.10">
    <property type="entry name" value="Urease, subunit C, domain 1"/>
    <property type="match status" value="1"/>
</dbReference>
<dbReference type="GO" id="GO:0004151">
    <property type="term" value="F:dihydroorotase activity"/>
    <property type="evidence" value="ECO:0007669"/>
    <property type="project" value="UniProtKB-EC"/>
</dbReference>
<dbReference type="GO" id="GO:0006221">
    <property type="term" value="P:pyrimidine nucleotide biosynthetic process"/>
    <property type="evidence" value="ECO:0007669"/>
    <property type="project" value="UniProtKB-KW"/>
</dbReference>
<dbReference type="AlphaFoldDB" id="K9YQC1"/>
<dbReference type="GO" id="GO:0004038">
    <property type="term" value="F:allantoinase activity"/>
    <property type="evidence" value="ECO:0007669"/>
    <property type="project" value="TreeGrafter"/>
</dbReference>
<dbReference type="GO" id="GO:0005737">
    <property type="term" value="C:cytoplasm"/>
    <property type="evidence" value="ECO:0007669"/>
    <property type="project" value="TreeGrafter"/>
</dbReference>
<dbReference type="Gene3D" id="3.20.20.140">
    <property type="entry name" value="Metal-dependent hydrolases"/>
    <property type="match status" value="1"/>
</dbReference>
<dbReference type="STRING" id="292563.Cyast_2647"/>
<evidence type="ECO:0000256" key="1">
    <source>
        <dbReference type="ARBA" id="ARBA00022975"/>
    </source>
</evidence>
<evidence type="ECO:0000313" key="3">
    <source>
        <dbReference type="Proteomes" id="UP000010483"/>
    </source>
</evidence>
<dbReference type="PANTHER" id="PTHR43668">
    <property type="entry name" value="ALLANTOINASE"/>
    <property type="match status" value="1"/>
</dbReference>
<keyword evidence="2" id="KW-0378">Hydrolase</keyword>
<organism evidence="2 3">
    <name type="scientific">Cyanobacterium stanieri (strain ATCC 29140 / PCC 7202)</name>
    <dbReference type="NCBI Taxonomy" id="292563"/>
    <lineage>
        <taxon>Bacteria</taxon>
        <taxon>Bacillati</taxon>
        <taxon>Cyanobacteriota</taxon>
        <taxon>Cyanophyceae</taxon>
        <taxon>Oscillatoriophycideae</taxon>
        <taxon>Chroococcales</taxon>
        <taxon>Geminocystaceae</taxon>
        <taxon>Cyanobacterium</taxon>
    </lineage>
</organism>
<dbReference type="Proteomes" id="UP000010483">
    <property type="component" value="Chromosome"/>
</dbReference>
<dbReference type="NCBIfam" id="NF005614">
    <property type="entry name" value="PRK07369.1"/>
    <property type="match status" value="1"/>
</dbReference>
<accession>K9YQC1</accession>
<keyword evidence="1" id="KW-0665">Pyrimidine biosynthesis</keyword>
<dbReference type="EC" id="3.5.2.3" evidence="2"/>
<dbReference type="BioCyc" id="CSTA292563:G1353-2652-MONOMER"/>
<keyword evidence="3" id="KW-1185">Reference proteome</keyword>
<dbReference type="InterPro" id="IPR050138">
    <property type="entry name" value="DHOase/Allantoinase_Hydrolase"/>
</dbReference>
<dbReference type="SUPFAM" id="SSF51556">
    <property type="entry name" value="Metallo-dependent hydrolases"/>
    <property type="match status" value="1"/>
</dbReference>
<dbReference type="GO" id="GO:0046872">
    <property type="term" value="F:metal ion binding"/>
    <property type="evidence" value="ECO:0007669"/>
    <property type="project" value="InterPro"/>
</dbReference>
<dbReference type="KEGG" id="csn:Cyast_2647"/>